<evidence type="ECO:0000256" key="5">
    <source>
        <dbReference type="ARBA" id="ARBA00044503"/>
    </source>
</evidence>
<dbReference type="Gene3D" id="3.30.70.1490">
    <property type="entry name" value="Cysteine protease Prp"/>
    <property type="match status" value="1"/>
</dbReference>
<name>A0A9D1N425_9FIRM</name>
<dbReference type="InterPro" id="IPR007422">
    <property type="entry name" value="Peptidase_Prp"/>
</dbReference>
<reference evidence="7" key="2">
    <citation type="journal article" date="2021" name="PeerJ">
        <title>Extensive microbial diversity within the chicken gut microbiome revealed by metagenomics and culture.</title>
        <authorList>
            <person name="Gilroy R."/>
            <person name="Ravi A."/>
            <person name="Getino M."/>
            <person name="Pursley I."/>
            <person name="Horton D.L."/>
            <person name="Alikhan N.F."/>
            <person name="Baker D."/>
            <person name="Gharbi K."/>
            <person name="Hall N."/>
            <person name="Watson M."/>
            <person name="Adriaenssens E.M."/>
            <person name="Foster-Nyarko E."/>
            <person name="Jarju S."/>
            <person name="Secka A."/>
            <person name="Antonio M."/>
            <person name="Oren A."/>
            <person name="Chaudhuri R.R."/>
            <person name="La Ragione R."/>
            <person name="Hildebrand F."/>
            <person name="Pallen M.J."/>
        </authorList>
    </citation>
    <scope>NUCLEOTIDE SEQUENCE</scope>
    <source>
        <strain evidence="7">ChiGjej2B2-16831</strain>
    </source>
</reference>
<evidence type="ECO:0000256" key="4">
    <source>
        <dbReference type="ARBA" id="ARBA00022807"/>
    </source>
</evidence>
<keyword evidence="4" id="KW-0788">Thiol protease</keyword>
<reference evidence="7" key="1">
    <citation type="submission" date="2020-10" db="EMBL/GenBank/DDBJ databases">
        <authorList>
            <person name="Gilroy R."/>
        </authorList>
    </citation>
    <scope>NUCLEOTIDE SEQUENCE</scope>
    <source>
        <strain evidence="7">ChiGjej2B2-16831</strain>
    </source>
</reference>
<keyword evidence="2 7" id="KW-0645">Protease</keyword>
<dbReference type="PANTHER" id="PTHR39178:SF1">
    <property type="entry name" value="RIBOSOMAL-PROCESSING CYSTEINE PROTEASE PRP"/>
    <property type="match status" value="1"/>
</dbReference>
<dbReference type="CDD" id="cd16332">
    <property type="entry name" value="Prp-like"/>
    <property type="match status" value="1"/>
</dbReference>
<gene>
    <name evidence="7" type="ORF">IAD24_06295</name>
</gene>
<evidence type="ECO:0000313" key="7">
    <source>
        <dbReference type="EMBL" id="HIU94754.1"/>
    </source>
</evidence>
<dbReference type="Proteomes" id="UP000824128">
    <property type="component" value="Unassembled WGS sequence"/>
</dbReference>
<keyword evidence="3" id="KW-0378">Hydrolase</keyword>
<dbReference type="InterPro" id="IPR036764">
    <property type="entry name" value="Peptidase_Prp_sf"/>
</dbReference>
<dbReference type="GO" id="GO:0008234">
    <property type="term" value="F:cysteine-type peptidase activity"/>
    <property type="evidence" value="ECO:0007669"/>
    <property type="project" value="UniProtKB-KW"/>
</dbReference>
<dbReference type="SUPFAM" id="SSF118010">
    <property type="entry name" value="TM1457-like"/>
    <property type="match status" value="1"/>
</dbReference>
<sequence length="110" mass="11662">MIRVTFLHRQGRLAGFTCTGHAGFAEAGSDIVCSAVSALTQTAVLGLAEVAHIPAGYSVREDGYLRCEVGTDATDAQRKDAALLLDTLAAGLRAVDESYPGYLKFTDREV</sequence>
<organism evidence="7 8">
    <name type="scientific">Candidatus Aphodomorpha intestinavium</name>
    <dbReference type="NCBI Taxonomy" id="2840672"/>
    <lineage>
        <taxon>Bacteria</taxon>
        <taxon>Bacillati</taxon>
        <taxon>Bacillota</taxon>
        <taxon>Clostridia</taxon>
        <taxon>Eubacteriales</taxon>
        <taxon>Candidatus Aphodomorpha</taxon>
    </lineage>
</organism>
<evidence type="ECO:0000256" key="6">
    <source>
        <dbReference type="ARBA" id="ARBA00044538"/>
    </source>
</evidence>
<evidence type="ECO:0000256" key="2">
    <source>
        <dbReference type="ARBA" id="ARBA00022670"/>
    </source>
</evidence>
<evidence type="ECO:0000256" key="1">
    <source>
        <dbReference type="ARBA" id="ARBA00022517"/>
    </source>
</evidence>
<comment type="similarity">
    <text evidence="5">Belongs to the Prp family.</text>
</comment>
<dbReference type="EMBL" id="DVNZ01000200">
    <property type="protein sequence ID" value="HIU94754.1"/>
    <property type="molecule type" value="Genomic_DNA"/>
</dbReference>
<dbReference type="GO" id="GO:0006508">
    <property type="term" value="P:proteolysis"/>
    <property type="evidence" value="ECO:0007669"/>
    <property type="project" value="UniProtKB-KW"/>
</dbReference>
<dbReference type="Pfam" id="PF04327">
    <property type="entry name" value="Peptidase_Prp"/>
    <property type="match status" value="1"/>
</dbReference>
<dbReference type="AlphaFoldDB" id="A0A9D1N425"/>
<comment type="caution">
    <text evidence="7">The sequence shown here is derived from an EMBL/GenBank/DDBJ whole genome shotgun (WGS) entry which is preliminary data.</text>
</comment>
<dbReference type="GO" id="GO:0042254">
    <property type="term" value="P:ribosome biogenesis"/>
    <property type="evidence" value="ECO:0007669"/>
    <property type="project" value="UniProtKB-KW"/>
</dbReference>
<protein>
    <recommendedName>
        <fullName evidence="6">Ribosomal processing cysteine protease Prp</fullName>
    </recommendedName>
</protein>
<evidence type="ECO:0000256" key="3">
    <source>
        <dbReference type="ARBA" id="ARBA00022801"/>
    </source>
</evidence>
<evidence type="ECO:0000313" key="8">
    <source>
        <dbReference type="Proteomes" id="UP000824128"/>
    </source>
</evidence>
<keyword evidence="1" id="KW-0690">Ribosome biogenesis</keyword>
<proteinExistence type="inferred from homology"/>
<dbReference type="PANTHER" id="PTHR39178">
    <property type="entry name" value="HYPOTHETICAL RIBOSOME-ASSOCIATED PROTEIN"/>
    <property type="match status" value="1"/>
</dbReference>
<accession>A0A9D1N425</accession>